<keyword evidence="5" id="KW-1185">Reference proteome</keyword>
<dbReference type="AlphaFoldDB" id="A0A7S8CCD9"/>
<dbReference type="RefSeq" id="WP_239672081.1">
    <property type="nucleotide sequence ID" value="NZ_CP049742.1"/>
</dbReference>
<dbReference type="Gene3D" id="3.40.50.720">
    <property type="entry name" value="NAD(P)-binding Rossmann-like Domain"/>
    <property type="match status" value="1"/>
</dbReference>
<dbReference type="InterPro" id="IPR002347">
    <property type="entry name" value="SDR_fam"/>
</dbReference>
<dbReference type="PRINTS" id="PR00081">
    <property type="entry name" value="GDHRDH"/>
</dbReference>
<dbReference type="KEGG" id="mcui:G8O30_10850"/>
<evidence type="ECO:0000256" key="3">
    <source>
        <dbReference type="RuleBase" id="RU000363"/>
    </source>
</evidence>
<dbReference type="Proteomes" id="UP000593626">
    <property type="component" value="Chromosome"/>
</dbReference>
<dbReference type="PANTHER" id="PTHR42901:SF1">
    <property type="entry name" value="ALCOHOL DEHYDROGENASE"/>
    <property type="match status" value="1"/>
</dbReference>
<reference evidence="4 5" key="1">
    <citation type="submission" date="2019-07" db="EMBL/GenBank/DDBJ databases">
        <title>Genome sequence of 2 isolates from Red Sea Mangroves.</title>
        <authorList>
            <person name="Sefrji F."/>
            <person name="Michoud G."/>
            <person name="Merlino G."/>
            <person name="Daffonchio D."/>
        </authorList>
    </citation>
    <scope>NUCLEOTIDE SEQUENCE [LARGE SCALE GENOMIC DNA]</scope>
    <source>
        <strain evidence="4 5">R1DC41</strain>
    </source>
</reference>
<protein>
    <submittedName>
        <fullName evidence="4">SDR family oxidoreductase</fullName>
    </submittedName>
</protein>
<evidence type="ECO:0000313" key="4">
    <source>
        <dbReference type="EMBL" id="QPC47410.1"/>
    </source>
</evidence>
<dbReference type="PANTHER" id="PTHR42901">
    <property type="entry name" value="ALCOHOL DEHYDROGENASE"/>
    <property type="match status" value="1"/>
</dbReference>
<dbReference type="EMBL" id="CP049742">
    <property type="protein sequence ID" value="QPC47410.1"/>
    <property type="molecule type" value="Genomic_DNA"/>
</dbReference>
<keyword evidence="2" id="KW-0560">Oxidoreductase</keyword>
<accession>A0A7S8CCD9</accession>
<dbReference type="SUPFAM" id="SSF51735">
    <property type="entry name" value="NAD(P)-binding Rossmann-fold domains"/>
    <property type="match status" value="1"/>
</dbReference>
<name>A0A7S8CCD9_9BACI</name>
<comment type="similarity">
    <text evidence="1 3">Belongs to the short-chain dehydrogenases/reductases (SDR) family.</text>
</comment>
<proteinExistence type="inferred from homology"/>
<dbReference type="PIRSF" id="PIRSF000126">
    <property type="entry name" value="11-beta-HSD1"/>
    <property type="match status" value="1"/>
</dbReference>
<gene>
    <name evidence="4" type="ORF">G8O30_10850</name>
</gene>
<evidence type="ECO:0000313" key="5">
    <source>
        <dbReference type="Proteomes" id="UP000593626"/>
    </source>
</evidence>
<evidence type="ECO:0000256" key="2">
    <source>
        <dbReference type="ARBA" id="ARBA00023002"/>
    </source>
</evidence>
<dbReference type="Pfam" id="PF00106">
    <property type="entry name" value="adh_short"/>
    <property type="match status" value="1"/>
</dbReference>
<organism evidence="4 5">
    <name type="scientific">Mangrovibacillus cuniculi</name>
    <dbReference type="NCBI Taxonomy" id="2593652"/>
    <lineage>
        <taxon>Bacteria</taxon>
        <taxon>Bacillati</taxon>
        <taxon>Bacillota</taxon>
        <taxon>Bacilli</taxon>
        <taxon>Bacillales</taxon>
        <taxon>Bacillaceae</taxon>
        <taxon>Mangrovibacillus</taxon>
    </lineage>
</organism>
<sequence length="258" mass="28126">MKKTVLITGASGGIGEELAYQFAQEGAHVILVARQMDKLENVARKIEANYSGKVTIIQSDLLAPNAAKELKEKTDSLGLEVDTLINNAGFGLFGEFVDSELSKELDMIHLNITVLTELSKYYLKDMKDKNYGEILNIASTAAFQPGPLMAVYYASKAYVLSFSEALANESKDFGVKVSVLCPGPTETNFKAAAELESSKLFKSGTMSAKSVAEIAKVGMKREKTVIIPGFKNQLMAQANRFLPRNVVTSVVRKVQERG</sequence>
<dbReference type="PRINTS" id="PR00080">
    <property type="entry name" value="SDRFAMILY"/>
</dbReference>
<dbReference type="GO" id="GO:0016491">
    <property type="term" value="F:oxidoreductase activity"/>
    <property type="evidence" value="ECO:0007669"/>
    <property type="project" value="UniProtKB-KW"/>
</dbReference>
<dbReference type="InterPro" id="IPR036291">
    <property type="entry name" value="NAD(P)-bd_dom_sf"/>
</dbReference>
<evidence type="ECO:0000256" key="1">
    <source>
        <dbReference type="ARBA" id="ARBA00006484"/>
    </source>
</evidence>